<dbReference type="Pfam" id="PF22725">
    <property type="entry name" value="GFO_IDH_MocA_C3"/>
    <property type="match status" value="1"/>
</dbReference>
<protein>
    <recommendedName>
        <fullName evidence="6">Gfo/Idh/MocA-like oxidoreductase N-terminal domain-containing protein</fullName>
    </recommendedName>
</protein>
<name>A0AAV0LIR3_9ROSI</name>
<dbReference type="InterPro" id="IPR000683">
    <property type="entry name" value="Gfo/Idh/MocA-like_OxRdtase_N"/>
</dbReference>
<dbReference type="GO" id="GO:0000166">
    <property type="term" value="F:nucleotide binding"/>
    <property type="evidence" value="ECO:0007669"/>
    <property type="project" value="InterPro"/>
</dbReference>
<evidence type="ECO:0000259" key="2">
    <source>
        <dbReference type="Pfam" id="PF01408"/>
    </source>
</evidence>
<gene>
    <name evidence="4" type="ORF">LITE_LOCUS23787</name>
</gene>
<comment type="caution">
    <text evidence="4">The sequence shown here is derived from an EMBL/GenBank/DDBJ whole genome shotgun (WGS) entry which is preliminary data.</text>
</comment>
<dbReference type="AlphaFoldDB" id="A0AAV0LIR3"/>
<proteinExistence type="inferred from homology"/>
<dbReference type="Proteomes" id="UP001154282">
    <property type="component" value="Unassembled WGS sequence"/>
</dbReference>
<accession>A0AAV0LIR3</accession>
<dbReference type="EMBL" id="CAMGYJ010000006">
    <property type="protein sequence ID" value="CAI0433286.1"/>
    <property type="molecule type" value="Genomic_DNA"/>
</dbReference>
<dbReference type="Gene3D" id="3.30.360.10">
    <property type="entry name" value="Dihydrodipicolinate Reductase, domain 2"/>
    <property type="match status" value="1"/>
</dbReference>
<feature type="domain" description="Gfo/Idh/MocA-like oxidoreductase N-terminal" evidence="2">
    <location>
        <begin position="7"/>
        <end position="126"/>
    </location>
</feature>
<evidence type="ECO:0008006" key="6">
    <source>
        <dbReference type="Google" id="ProtNLM"/>
    </source>
</evidence>
<dbReference type="InterPro" id="IPR055170">
    <property type="entry name" value="GFO_IDH_MocA-like_dom"/>
</dbReference>
<evidence type="ECO:0000259" key="3">
    <source>
        <dbReference type="Pfam" id="PF22725"/>
    </source>
</evidence>
<dbReference type="PANTHER" id="PTHR46368">
    <property type="match status" value="1"/>
</dbReference>
<reference evidence="4" key="1">
    <citation type="submission" date="2022-08" db="EMBL/GenBank/DDBJ databases">
        <authorList>
            <person name="Gutierrez-Valencia J."/>
        </authorList>
    </citation>
    <scope>NUCLEOTIDE SEQUENCE</scope>
</reference>
<feature type="domain" description="GFO/IDH/MocA-like oxidoreductase" evidence="3">
    <location>
        <begin position="140"/>
        <end position="260"/>
    </location>
</feature>
<comment type="similarity">
    <text evidence="1">Belongs to the Gfo/Idh/MocA family.</text>
</comment>
<evidence type="ECO:0000313" key="4">
    <source>
        <dbReference type="EMBL" id="CAI0433286.1"/>
    </source>
</evidence>
<keyword evidence="5" id="KW-1185">Reference proteome</keyword>
<dbReference type="Gene3D" id="3.40.50.720">
    <property type="entry name" value="NAD(P)-binding Rossmann-like Domain"/>
    <property type="match status" value="1"/>
</dbReference>
<dbReference type="PANTHER" id="PTHR46368:SF19">
    <property type="entry name" value="GFO_IDH_MOCA-LIKE OXIDOREDUCTASE N-TERMINAL DOMAIN-CONTAINING PROTEIN"/>
    <property type="match status" value="1"/>
</dbReference>
<dbReference type="SUPFAM" id="SSF51735">
    <property type="entry name" value="NAD(P)-binding Rossmann-fold domains"/>
    <property type="match status" value="1"/>
</dbReference>
<dbReference type="Pfam" id="PF01408">
    <property type="entry name" value="GFO_IDH_MocA"/>
    <property type="match status" value="1"/>
</dbReference>
<evidence type="ECO:0000313" key="5">
    <source>
        <dbReference type="Proteomes" id="UP001154282"/>
    </source>
</evidence>
<evidence type="ECO:0000256" key="1">
    <source>
        <dbReference type="ARBA" id="ARBA00010928"/>
    </source>
</evidence>
<organism evidence="4 5">
    <name type="scientific">Linum tenue</name>
    <dbReference type="NCBI Taxonomy" id="586396"/>
    <lineage>
        <taxon>Eukaryota</taxon>
        <taxon>Viridiplantae</taxon>
        <taxon>Streptophyta</taxon>
        <taxon>Embryophyta</taxon>
        <taxon>Tracheophyta</taxon>
        <taxon>Spermatophyta</taxon>
        <taxon>Magnoliopsida</taxon>
        <taxon>eudicotyledons</taxon>
        <taxon>Gunneridae</taxon>
        <taxon>Pentapetalae</taxon>
        <taxon>rosids</taxon>
        <taxon>fabids</taxon>
        <taxon>Malpighiales</taxon>
        <taxon>Linaceae</taxon>
        <taxon>Linum</taxon>
    </lineage>
</organism>
<dbReference type="SUPFAM" id="SSF55347">
    <property type="entry name" value="Glyceraldehyde-3-phosphate dehydrogenase-like, C-terminal domain"/>
    <property type="match status" value="1"/>
</dbReference>
<dbReference type="InterPro" id="IPR036291">
    <property type="entry name" value="NAD(P)-bd_dom_sf"/>
</dbReference>
<sequence>MSSEPKIRFGIIGCADISRKVSRAITLAPNAELSAVASRTLEKATAFAKANNFPPDAKIYGSYEALLDDPEIDVVYIPLPTTLHLKWASLAAQKKKHILLEKPVAVCATELDQILAACEANGVQFMDGTMWLHHPRTAKMKEFLHSKDGFGELKTVHSCLTFAADESFHKENIRVKPDLDSLGALGDVGWYCTYSILWAADYEMPKSVIATPGAVISEAGVILACGASLHWEDGKSATFHCSFLTNMTSTITALGTKGTLQVNDLVIPVVEKEASFVLSSNTRVDDLMTSWVPAPSQHVVSTDLPQEVCLIQELSHLVWEVKVNGGQPDLTWASRSRKTQQILDAVKVSIEKGFQTVEIGT</sequence>